<keyword evidence="4" id="KW-1185">Reference proteome</keyword>
<dbReference type="VEuPathDB" id="VectorBase:LDEU009777"/>
<dbReference type="OrthoDB" id="6507545at2759"/>
<keyword evidence="1" id="KW-0732">Signal</keyword>
<keyword evidence="3" id="KW-0675">Receptor</keyword>
<sequence>MIVNFVSVLFLALFLFKYSECQGNEIKRCDFENGDLCDWKTKYGTWKSAKGDRSNKVEINGPLFPFEKDGDYVKLTRISGSDASILTSPFFEKPPTDVCFTFRYYLFASEDMCSWKPGENNTNNLRWLRDNRGHLESYDSYLPELDHSTSTKNGKYIFTYSENYATGTTSIKSPVHDISFGVHCLSLWYYRPQGNRDELIIYIEDATNATIRKQLWTSALADTDNVEHWQFIQTTVAASNSFRISLEANRKQRSQAATTIAVDDISLQRGECHTITSCDFNDDLCGFIVDASNVTLRHGFGRVTNVEKMNNAMSKYVPPTDSSNSDGLFIYSDFSDIKQQTRNILLSEPLKASKQSCLKFTYYLNGDKNDQKATLLVNVLAIGNSKGSKTMFADSEYSSEWKNKSISINHADSAFRIAFEMSAPVAGSIVAIDNVKYIEGNCDDVLPPKSSELIKELSCDFENGLCSWTS</sequence>
<feature type="domain" description="MAM" evidence="2">
    <location>
        <begin position="107"/>
        <end position="274"/>
    </location>
</feature>
<comment type="caution">
    <text evidence="3">The sequence shown here is derived from an EMBL/GenBank/DDBJ whole genome shotgun (WGS) entry which is preliminary data.</text>
</comment>
<proteinExistence type="predicted"/>
<name>A0A443S443_9ACAR</name>
<dbReference type="PANTHER" id="PTHR23282">
    <property type="entry name" value="APICAL ENDOSOMAL GLYCOPROTEIN PRECURSOR"/>
    <property type="match status" value="1"/>
</dbReference>
<feature type="non-terminal residue" evidence="3">
    <location>
        <position position="470"/>
    </location>
</feature>
<dbReference type="GO" id="GO:0016020">
    <property type="term" value="C:membrane"/>
    <property type="evidence" value="ECO:0007669"/>
    <property type="project" value="InterPro"/>
</dbReference>
<dbReference type="InterPro" id="IPR051560">
    <property type="entry name" value="MAM_domain-containing"/>
</dbReference>
<dbReference type="PANTHER" id="PTHR23282:SF101">
    <property type="entry name" value="MAM DOMAIN-CONTAINING PROTEIN"/>
    <property type="match status" value="1"/>
</dbReference>
<dbReference type="STRING" id="299467.A0A443S443"/>
<dbReference type="AlphaFoldDB" id="A0A443S443"/>
<evidence type="ECO:0000313" key="3">
    <source>
        <dbReference type="EMBL" id="RWS22263.1"/>
    </source>
</evidence>
<accession>A0A443S443</accession>
<evidence type="ECO:0000313" key="4">
    <source>
        <dbReference type="Proteomes" id="UP000288716"/>
    </source>
</evidence>
<reference evidence="3 4" key="1">
    <citation type="journal article" date="2018" name="Gigascience">
        <title>Genomes of trombidid mites reveal novel predicted allergens and laterally-transferred genes associated with secondary metabolism.</title>
        <authorList>
            <person name="Dong X."/>
            <person name="Chaisiri K."/>
            <person name="Xia D."/>
            <person name="Armstrong S.D."/>
            <person name="Fang Y."/>
            <person name="Donnelly M.J."/>
            <person name="Kadowaki T."/>
            <person name="McGarry J.W."/>
            <person name="Darby A.C."/>
            <person name="Makepeace B.L."/>
        </authorList>
    </citation>
    <scope>NUCLEOTIDE SEQUENCE [LARGE SCALE GENOMIC DNA]</scope>
    <source>
        <strain evidence="3">UoL-UT</strain>
    </source>
</reference>
<dbReference type="EMBL" id="NCKV01009311">
    <property type="protein sequence ID" value="RWS22263.1"/>
    <property type="molecule type" value="Genomic_DNA"/>
</dbReference>
<feature type="chain" id="PRO_5019260873" evidence="1">
    <location>
        <begin position="22"/>
        <end position="470"/>
    </location>
</feature>
<dbReference type="PROSITE" id="PS50060">
    <property type="entry name" value="MAM_2"/>
    <property type="match status" value="3"/>
</dbReference>
<organism evidence="3 4">
    <name type="scientific">Leptotrombidium deliense</name>
    <dbReference type="NCBI Taxonomy" id="299467"/>
    <lineage>
        <taxon>Eukaryota</taxon>
        <taxon>Metazoa</taxon>
        <taxon>Ecdysozoa</taxon>
        <taxon>Arthropoda</taxon>
        <taxon>Chelicerata</taxon>
        <taxon>Arachnida</taxon>
        <taxon>Acari</taxon>
        <taxon>Acariformes</taxon>
        <taxon>Trombidiformes</taxon>
        <taxon>Prostigmata</taxon>
        <taxon>Anystina</taxon>
        <taxon>Parasitengona</taxon>
        <taxon>Trombiculoidea</taxon>
        <taxon>Trombiculidae</taxon>
        <taxon>Leptotrombidium</taxon>
    </lineage>
</organism>
<gene>
    <name evidence="3" type="ORF">B4U80_11662</name>
</gene>
<dbReference type="Gene3D" id="2.60.120.200">
    <property type="match status" value="3"/>
</dbReference>
<evidence type="ECO:0000259" key="2">
    <source>
        <dbReference type="PROSITE" id="PS50060"/>
    </source>
</evidence>
<dbReference type="Proteomes" id="UP000288716">
    <property type="component" value="Unassembled WGS sequence"/>
</dbReference>
<dbReference type="InterPro" id="IPR000998">
    <property type="entry name" value="MAM_dom"/>
</dbReference>
<protein>
    <submittedName>
        <fullName evidence="3">MAM and LDL-receptor class A domain-containing protein 1-like protein</fullName>
    </submittedName>
</protein>
<feature type="domain" description="MAM" evidence="2">
    <location>
        <begin position="27"/>
        <end position="107"/>
    </location>
</feature>
<evidence type="ECO:0000256" key="1">
    <source>
        <dbReference type="SAM" id="SignalP"/>
    </source>
</evidence>
<dbReference type="CDD" id="cd06263">
    <property type="entry name" value="MAM"/>
    <property type="match status" value="1"/>
</dbReference>
<dbReference type="InterPro" id="IPR013320">
    <property type="entry name" value="ConA-like_dom_sf"/>
</dbReference>
<dbReference type="SMART" id="SM00137">
    <property type="entry name" value="MAM"/>
    <property type="match status" value="1"/>
</dbReference>
<feature type="domain" description="MAM" evidence="2">
    <location>
        <begin position="276"/>
        <end position="444"/>
    </location>
</feature>
<feature type="signal peptide" evidence="1">
    <location>
        <begin position="1"/>
        <end position="21"/>
    </location>
</feature>
<dbReference type="Pfam" id="PF00629">
    <property type="entry name" value="MAM"/>
    <property type="match status" value="2"/>
</dbReference>
<dbReference type="SUPFAM" id="SSF49899">
    <property type="entry name" value="Concanavalin A-like lectins/glucanases"/>
    <property type="match status" value="2"/>
</dbReference>